<organism evidence="3 4">
    <name type="scientific">Hahella chejuensis (strain KCTC 2396)</name>
    <dbReference type="NCBI Taxonomy" id="349521"/>
    <lineage>
        <taxon>Bacteria</taxon>
        <taxon>Pseudomonadati</taxon>
        <taxon>Pseudomonadota</taxon>
        <taxon>Gammaproteobacteria</taxon>
        <taxon>Oceanospirillales</taxon>
        <taxon>Hahellaceae</taxon>
        <taxon>Hahella</taxon>
    </lineage>
</organism>
<dbReference type="InterPro" id="IPR041698">
    <property type="entry name" value="Methyltransf_25"/>
</dbReference>
<keyword evidence="3" id="KW-0489">Methyltransferase</keyword>
<dbReference type="EMBL" id="CP000155">
    <property type="protein sequence ID" value="ABC29090.1"/>
    <property type="molecule type" value="Genomic_DNA"/>
</dbReference>
<dbReference type="Proteomes" id="UP000000238">
    <property type="component" value="Chromosome"/>
</dbReference>
<dbReference type="Pfam" id="PF13649">
    <property type="entry name" value="Methyltransf_25"/>
    <property type="match status" value="1"/>
</dbReference>
<evidence type="ECO:0000256" key="1">
    <source>
        <dbReference type="ARBA" id="ARBA00022679"/>
    </source>
</evidence>
<evidence type="ECO:0000259" key="2">
    <source>
        <dbReference type="Pfam" id="PF13649"/>
    </source>
</evidence>
<dbReference type="OrthoDB" id="8558926at2"/>
<dbReference type="SUPFAM" id="SSF53335">
    <property type="entry name" value="S-adenosyl-L-methionine-dependent methyltransferases"/>
    <property type="match status" value="1"/>
</dbReference>
<accession>Q2SJT4</accession>
<evidence type="ECO:0000313" key="3">
    <source>
        <dbReference type="EMBL" id="ABC29090.1"/>
    </source>
</evidence>
<dbReference type="Gene3D" id="3.40.50.150">
    <property type="entry name" value="Vaccinia Virus protein VP39"/>
    <property type="match status" value="1"/>
</dbReference>
<dbReference type="KEGG" id="hch:HCH_02264"/>
<dbReference type="RefSeq" id="WP_011396159.1">
    <property type="nucleotide sequence ID" value="NC_007645.1"/>
</dbReference>
<dbReference type="GO" id="GO:0008168">
    <property type="term" value="F:methyltransferase activity"/>
    <property type="evidence" value="ECO:0007669"/>
    <property type="project" value="UniProtKB-KW"/>
</dbReference>
<feature type="domain" description="Methyltransferase" evidence="2">
    <location>
        <begin position="48"/>
        <end position="146"/>
    </location>
</feature>
<dbReference type="eggNOG" id="COG2226">
    <property type="taxonomic scope" value="Bacteria"/>
</dbReference>
<reference evidence="3 4" key="1">
    <citation type="journal article" date="2005" name="Nucleic Acids Res.">
        <title>Genomic blueprint of Hahella chejuensis, a marine microbe producing an algicidal agent.</title>
        <authorList>
            <person name="Jeong H."/>
            <person name="Yim J.H."/>
            <person name="Lee C."/>
            <person name="Choi S.-H."/>
            <person name="Park Y.K."/>
            <person name="Yoon S.H."/>
            <person name="Hur C.-G."/>
            <person name="Kang H.-Y."/>
            <person name="Kim D."/>
            <person name="Lee H.H."/>
            <person name="Park K.H."/>
            <person name="Park S.-H."/>
            <person name="Park H.-S."/>
            <person name="Lee H.K."/>
            <person name="Oh T.K."/>
            <person name="Kim J.F."/>
        </authorList>
    </citation>
    <scope>NUCLEOTIDE SEQUENCE [LARGE SCALE GENOMIC DNA]</scope>
    <source>
        <strain evidence="3 4">KCTC 2396</strain>
    </source>
</reference>
<gene>
    <name evidence="3" type="ordered locus">HCH_02264</name>
</gene>
<evidence type="ECO:0000313" key="4">
    <source>
        <dbReference type="Proteomes" id="UP000000238"/>
    </source>
</evidence>
<proteinExistence type="predicted"/>
<dbReference type="PANTHER" id="PTHR43861">
    <property type="entry name" value="TRANS-ACONITATE 2-METHYLTRANSFERASE-RELATED"/>
    <property type="match status" value="1"/>
</dbReference>
<keyword evidence="4" id="KW-1185">Reference proteome</keyword>
<keyword evidence="1 3" id="KW-0808">Transferase</keyword>
<dbReference type="AlphaFoldDB" id="Q2SJT4"/>
<sequence length="231" mass="25932">MDKQQLTQLFDQQAPNYDTQWRRMSPINSGLYFFMETILGVLPERAHILCVGAGTGKELLHLARHFPEWRFTAVEPSGEMLNQCRKAVELAGFTSRCDFYQGYVETLPGEEKFDGATSLLVSQFILDQQARSEFFRHIADRLKPGGLLISADLVANIHSDVYEEQLNLWLRLMANAAVSQEDIQRIKAAYSQDVAVLPADNVATIIKAGGFTMPIPFYQAGLIGAFFAHVE</sequence>
<dbReference type="HOGENOM" id="CLU_081790_0_0_6"/>
<dbReference type="InterPro" id="IPR029063">
    <property type="entry name" value="SAM-dependent_MTases_sf"/>
</dbReference>
<name>Q2SJT4_HAHCH</name>
<dbReference type="GO" id="GO:0032259">
    <property type="term" value="P:methylation"/>
    <property type="evidence" value="ECO:0007669"/>
    <property type="project" value="UniProtKB-KW"/>
</dbReference>
<protein>
    <submittedName>
        <fullName evidence="3">SAM-dependent methyltransferase</fullName>
    </submittedName>
</protein>
<dbReference type="CDD" id="cd02440">
    <property type="entry name" value="AdoMet_MTases"/>
    <property type="match status" value="1"/>
</dbReference>